<keyword evidence="12" id="KW-1185">Reference proteome</keyword>
<evidence type="ECO:0000256" key="3">
    <source>
        <dbReference type="ARBA" id="ARBA00022448"/>
    </source>
</evidence>
<keyword evidence="3 9" id="KW-0813">Transport</keyword>
<evidence type="ECO:0000256" key="4">
    <source>
        <dbReference type="ARBA" id="ARBA00022475"/>
    </source>
</evidence>
<evidence type="ECO:0000313" key="12">
    <source>
        <dbReference type="Proteomes" id="UP001274321"/>
    </source>
</evidence>
<keyword evidence="6" id="KW-0029">Amino-acid transport</keyword>
<feature type="domain" description="ABC transmembrane type-1" evidence="10">
    <location>
        <begin position="13"/>
        <end position="201"/>
    </location>
</feature>
<dbReference type="InterPro" id="IPR010065">
    <property type="entry name" value="AA_ABC_transptr_permease_3TM"/>
</dbReference>
<protein>
    <submittedName>
        <fullName evidence="11">Amino acid ABC transporter permease</fullName>
    </submittedName>
</protein>
<organism evidence="11 12">
    <name type="scientific">Terrihabitans rhizophilus</name>
    <dbReference type="NCBI Taxonomy" id="3092662"/>
    <lineage>
        <taxon>Bacteria</taxon>
        <taxon>Pseudomonadati</taxon>
        <taxon>Pseudomonadota</taxon>
        <taxon>Alphaproteobacteria</taxon>
        <taxon>Hyphomicrobiales</taxon>
        <taxon>Terrihabitans</taxon>
    </lineage>
</organism>
<evidence type="ECO:0000256" key="1">
    <source>
        <dbReference type="ARBA" id="ARBA00004429"/>
    </source>
</evidence>
<dbReference type="Gene3D" id="1.10.3720.10">
    <property type="entry name" value="MetI-like"/>
    <property type="match status" value="1"/>
</dbReference>
<dbReference type="Pfam" id="PF00528">
    <property type="entry name" value="BPD_transp_1"/>
    <property type="match status" value="1"/>
</dbReference>
<dbReference type="SUPFAM" id="SSF161098">
    <property type="entry name" value="MetI-like"/>
    <property type="match status" value="1"/>
</dbReference>
<dbReference type="InterPro" id="IPR043429">
    <property type="entry name" value="ArtM/GltK/GlnP/TcyL/YhdX-like"/>
</dbReference>
<comment type="similarity">
    <text evidence="2">Belongs to the binding-protein-dependent transport system permease family. HisMQ subfamily.</text>
</comment>
<evidence type="ECO:0000256" key="7">
    <source>
        <dbReference type="ARBA" id="ARBA00022989"/>
    </source>
</evidence>
<sequence length="215" mass="23111">MTAGAFISLLQGAGMTLFISGAGIVLGVPLGLVLALVRWGRVPVLGKIVAVYVSLLRSVPAVTLILLIFFAVPTIGPEIGPITAAIVMLTLNTAAFNCEIWRAGLNNFPADQLEASRAFGMTPLLRFRRIIFPQLWRSSLPPLINEMTMLIKSSPAIAVVGVVEITRAATRIGAQTYDPLPPMIVATVLYVLVIMLFVGLQRITERRYGQIGAEA</sequence>
<dbReference type="Proteomes" id="UP001274321">
    <property type="component" value="Unassembled WGS sequence"/>
</dbReference>
<dbReference type="PANTHER" id="PTHR30614">
    <property type="entry name" value="MEMBRANE COMPONENT OF AMINO ACID ABC TRANSPORTER"/>
    <property type="match status" value="1"/>
</dbReference>
<dbReference type="EMBL" id="JAXAFJ010000001">
    <property type="protein sequence ID" value="MDX6804692.1"/>
    <property type="molecule type" value="Genomic_DNA"/>
</dbReference>
<name>A0ABU4RIN0_9HYPH</name>
<comment type="caution">
    <text evidence="11">The sequence shown here is derived from an EMBL/GenBank/DDBJ whole genome shotgun (WGS) entry which is preliminary data.</text>
</comment>
<keyword evidence="7 9" id="KW-1133">Transmembrane helix</keyword>
<evidence type="ECO:0000259" key="10">
    <source>
        <dbReference type="PROSITE" id="PS50928"/>
    </source>
</evidence>
<comment type="subcellular location">
    <subcellularLocation>
        <location evidence="1">Cell inner membrane</location>
        <topology evidence="1">Multi-pass membrane protein</topology>
    </subcellularLocation>
    <subcellularLocation>
        <location evidence="9">Cell membrane</location>
        <topology evidence="9">Multi-pass membrane protein</topology>
    </subcellularLocation>
</comment>
<dbReference type="RefSeq" id="WP_319842810.1">
    <property type="nucleotide sequence ID" value="NZ_JAXAFJ010000001.1"/>
</dbReference>
<dbReference type="NCBIfam" id="TIGR01726">
    <property type="entry name" value="HEQRo_perm_3TM"/>
    <property type="match status" value="1"/>
</dbReference>
<dbReference type="PROSITE" id="PS50928">
    <property type="entry name" value="ABC_TM1"/>
    <property type="match status" value="1"/>
</dbReference>
<feature type="transmembrane region" description="Helical" evidence="9">
    <location>
        <begin position="49"/>
        <end position="73"/>
    </location>
</feature>
<proteinExistence type="inferred from homology"/>
<feature type="transmembrane region" description="Helical" evidence="9">
    <location>
        <begin position="180"/>
        <end position="200"/>
    </location>
</feature>
<dbReference type="InterPro" id="IPR000515">
    <property type="entry name" value="MetI-like"/>
</dbReference>
<dbReference type="InterPro" id="IPR035906">
    <property type="entry name" value="MetI-like_sf"/>
</dbReference>
<evidence type="ECO:0000256" key="6">
    <source>
        <dbReference type="ARBA" id="ARBA00022970"/>
    </source>
</evidence>
<accession>A0ABU4RIN0</accession>
<keyword evidence="8 9" id="KW-0472">Membrane</keyword>
<evidence type="ECO:0000256" key="8">
    <source>
        <dbReference type="ARBA" id="ARBA00023136"/>
    </source>
</evidence>
<reference evidence="11 12" key="1">
    <citation type="submission" date="2023-11" db="EMBL/GenBank/DDBJ databases">
        <authorList>
            <person name="Bao R."/>
        </authorList>
    </citation>
    <scope>NUCLEOTIDE SEQUENCE [LARGE SCALE GENOMIC DNA]</scope>
    <source>
        <strain evidence="11 12">PJ23</strain>
    </source>
</reference>
<dbReference type="CDD" id="cd06261">
    <property type="entry name" value="TM_PBP2"/>
    <property type="match status" value="1"/>
</dbReference>
<keyword evidence="5 9" id="KW-0812">Transmembrane</keyword>
<evidence type="ECO:0000313" key="11">
    <source>
        <dbReference type="EMBL" id="MDX6804692.1"/>
    </source>
</evidence>
<evidence type="ECO:0000256" key="9">
    <source>
        <dbReference type="RuleBase" id="RU363032"/>
    </source>
</evidence>
<dbReference type="PANTHER" id="PTHR30614:SF0">
    <property type="entry name" value="L-CYSTINE TRANSPORT SYSTEM PERMEASE PROTEIN TCYL"/>
    <property type="match status" value="1"/>
</dbReference>
<keyword evidence="4" id="KW-1003">Cell membrane</keyword>
<evidence type="ECO:0000256" key="5">
    <source>
        <dbReference type="ARBA" id="ARBA00022692"/>
    </source>
</evidence>
<gene>
    <name evidence="11" type="ORF">SCD90_01335</name>
</gene>
<feature type="transmembrane region" description="Helical" evidence="9">
    <location>
        <begin position="12"/>
        <end position="37"/>
    </location>
</feature>
<evidence type="ECO:0000256" key="2">
    <source>
        <dbReference type="ARBA" id="ARBA00010072"/>
    </source>
</evidence>